<reference evidence="1" key="1">
    <citation type="submission" date="2022-10" db="EMBL/GenBank/DDBJ databases">
        <title>Roseovarius pelagicus sp. nov., isolated from Arctic seawater.</title>
        <authorList>
            <person name="Hong Y.W."/>
            <person name="Hwang C.Y."/>
        </authorList>
    </citation>
    <scope>NUCLEOTIDE SEQUENCE</scope>
    <source>
        <strain evidence="1">HL-MP18</strain>
    </source>
</reference>
<dbReference type="EMBL" id="CP106738">
    <property type="protein sequence ID" value="UXX84800.1"/>
    <property type="molecule type" value="Genomic_DNA"/>
</dbReference>
<evidence type="ECO:0000313" key="2">
    <source>
        <dbReference type="Proteomes" id="UP001064087"/>
    </source>
</evidence>
<dbReference type="RefSeq" id="WP_263048923.1">
    <property type="nucleotide sequence ID" value="NZ_CP106738.1"/>
</dbReference>
<dbReference type="InterPro" id="IPR029033">
    <property type="entry name" value="His_PPase_superfam"/>
</dbReference>
<dbReference type="Pfam" id="PF00300">
    <property type="entry name" value="His_Phos_1"/>
    <property type="match status" value="1"/>
</dbReference>
<evidence type="ECO:0000313" key="1">
    <source>
        <dbReference type="EMBL" id="UXX84800.1"/>
    </source>
</evidence>
<dbReference type="SMART" id="SM00855">
    <property type="entry name" value="PGAM"/>
    <property type="match status" value="1"/>
</dbReference>
<dbReference type="InterPro" id="IPR013078">
    <property type="entry name" value="His_Pase_superF_clade-1"/>
</dbReference>
<dbReference type="PANTHER" id="PTHR47623:SF1">
    <property type="entry name" value="OS09G0287300 PROTEIN"/>
    <property type="match status" value="1"/>
</dbReference>
<sequence length="164" mass="18269">MTRRLILIRHAKSSWDVPVRNDHARTLNDRGRRAATALGTWLRREGYVPGAILSSSSERTRETAARLGFDVPSEYTNALYHAGPRRMRAALNGATASCVLMLGHNPGIAEFADLLVDKHPNHPRFLDYPTGATLVVDFPIESWEKVELGTGHVVDFVIPRELSE</sequence>
<dbReference type="SUPFAM" id="SSF53254">
    <property type="entry name" value="Phosphoglycerate mutase-like"/>
    <property type="match status" value="1"/>
</dbReference>
<dbReference type="CDD" id="cd07067">
    <property type="entry name" value="HP_PGM_like"/>
    <property type="match status" value="1"/>
</dbReference>
<organism evidence="1 2">
    <name type="scientific">Roseovarius pelagicus</name>
    <dbReference type="NCBI Taxonomy" id="2980108"/>
    <lineage>
        <taxon>Bacteria</taxon>
        <taxon>Pseudomonadati</taxon>
        <taxon>Pseudomonadota</taxon>
        <taxon>Alphaproteobacteria</taxon>
        <taxon>Rhodobacterales</taxon>
        <taxon>Roseobacteraceae</taxon>
        <taxon>Roseovarius</taxon>
    </lineage>
</organism>
<proteinExistence type="predicted"/>
<name>A0ABY6DM02_9RHOB</name>
<gene>
    <name evidence="1" type="ORF">N7U68_09255</name>
</gene>
<accession>A0ABY6DM02</accession>
<dbReference type="PANTHER" id="PTHR47623">
    <property type="entry name" value="OS09G0287300 PROTEIN"/>
    <property type="match status" value="1"/>
</dbReference>
<keyword evidence="2" id="KW-1185">Reference proteome</keyword>
<dbReference type="Proteomes" id="UP001064087">
    <property type="component" value="Chromosome"/>
</dbReference>
<dbReference type="Gene3D" id="3.40.50.1240">
    <property type="entry name" value="Phosphoglycerate mutase-like"/>
    <property type="match status" value="1"/>
</dbReference>
<protein>
    <submittedName>
        <fullName evidence="1">Histidine phosphatase family protein</fullName>
    </submittedName>
</protein>